<evidence type="ECO:0000256" key="3">
    <source>
        <dbReference type="ARBA" id="ARBA00023002"/>
    </source>
</evidence>
<accession>A0A7C2TIL1</accession>
<evidence type="ECO:0000256" key="1">
    <source>
        <dbReference type="ARBA" id="ARBA00005010"/>
    </source>
</evidence>
<dbReference type="SUPFAM" id="SSF75615">
    <property type="entry name" value="Siroheme synthase middle domains-like"/>
    <property type="match status" value="1"/>
</dbReference>
<keyword evidence="3" id="KW-0560">Oxidoreductase</keyword>
<dbReference type="InterPro" id="IPR028281">
    <property type="entry name" value="Sirohaem_synthase_central"/>
</dbReference>
<evidence type="ECO:0000313" key="8">
    <source>
        <dbReference type="EMBL" id="HET97285.1"/>
    </source>
</evidence>
<keyword evidence="4" id="KW-0520">NAD</keyword>
<dbReference type="GO" id="GO:0004325">
    <property type="term" value="F:ferrochelatase activity"/>
    <property type="evidence" value="ECO:0007669"/>
    <property type="project" value="InterPro"/>
</dbReference>
<evidence type="ECO:0000256" key="6">
    <source>
        <dbReference type="ARBA" id="ARBA00047561"/>
    </source>
</evidence>
<protein>
    <recommendedName>
        <fullName evidence="2">precorrin-2 dehydrogenase</fullName>
        <ecNumber evidence="2">1.3.1.76</ecNumber>
    </recommendedName>
</protein>
<feature type="domain" description="Siroheme synthase central" evidence="7">
    <location>
        <begin position="119"/>
        <end position="145"/>
    </location>
</feature>
<evidence type="ECO:0000259" key="7">
    <source>
        <dbReference type="Pfam" id="PF14824"/>
    </source>
</evidence>
<dbReference type="Proteomes" id="UP000885986">
    <property type="component" value="Unassembled WGS sequence"/>
</dbReference>
<dbReference type="GO" id="GO:0043115">
    <property type="term" value="F:precorrin-2 dehydrogenase activity"/>
    <property type="evidence" value="ECO:0007669"/>
    <property type="project" value="UniProtKB-EC"/>
</dbReference>
<dbReference type="InterPro" id="IPR036291">
    <property type="entry name" value="NAD(P)-bd_dom_sf"/>
</dbReference>
<dbReference type="PANTHER" id="PTHR35330">
    <property type="entry name" value="SIROHEME BIOSYNTHESIS PROTEIN MET8"/>
    <property type="match status" value="1"/>
</dbReference>
<dbReference type="InterPro" id="IPR028161">
    <property type="entry name" value="Met8-like"/>
</dbReference>
<reference evidence="8" key="1">
    <citation type="journal article" date="2020" name="mSystems">
        <title>Genome- and Community-Level Interaction Insights into Carbon Utilization and Element Cycling Functions of Hydrothermarchaeota in Hydrothermal Sediment.</title>
        <authorList>
            <person name="Zhou Z."/>
            <person name="Liu Y."/>
            <person name="Xu W."/>
            <person name="Pan J."/>
            <person name="Luo Z.H."/>
            <person name="Li M."/>
        </authorList>
    </citation>
    <scope>NUCLEOTIDE SEQUENCE [LARGE SCALE GENOMIC DNA]</scope>
    <source>
        <strain evidence="8">SpSt-1224</strain>
    </source>
</reference>
<evidence type="ECO:0000256" key="5">
    <source>
        <dbReference type="ARBA" id="ARBA00023244"/>
    </source>
</evidence>
<dbReference type="Pfam" id="PF13241">
    <property type="entry name" value="NAD_binding_7"/>
    <property type="match status" value="1"/>
</dbReference>
<dbReference type="NCBIfam" id="TIGR01470">
    <property type="entry name" value="cysG_Nterm"/>
    <property type="match status" value="1"/>
</dbReference>
<dbReference type="Gene3D" id="3.40.50.720">
    <property type="entry name" value="NAD(P)-binding Rossmann-like Domain"/>
    <property type="match status" value="1"/>
</dbReference>
<dbReference type="Gene3D" id="1.10.8.610">
    <property type="entry name" value="SirC, precorrin-2 dehydrogenase, C-terminal helical domain-like"/>
    <property type="match status" value="1"/>
</dbReference>
<dbReference type="AlphaFoldDB" id="A0A7C2TIL1"/>
<gene>
    <name evidence="8" type="ORF">ENN98_01000</name>
</gene>
<comment type="caution">
    <text evidence="8">The sequence shown here is derived from an EMBL/GenBank/DDBJ whole genome shotgun (WGS) entry which is preliminary data.</text>
</comment>
<evidence type="ECO:0000256" key="2">
    <source>
        <dbReference type="ARBA" id="ARBA00012400"/>
    </source>
</evidence>
<dbReference type="SUPFAM" id="SSF51735">
    <property type="entry name" value="NAD(P)-binding Rossmann-fold domains"/>
    <property type="match status" value="1"/>
</dbReference>
<dbReference type="UniPathway" id="UPA00262">
    <property type="reaction ID" value="UER00222"/>
</dbReference>
<dbReference type="GO" id="GO:0019354">
    <property type="term" value="P:siroheme biosynthetic process"/>
    <property type="evidence" value="ECO:0007669"/>
    <property type="project" value="UniProtKB-UniPathway"/>
</dbReference>
<dbReference type="Pfam" id="PF14824">
    <property type="entry name" value="Sirohm_synth_M"/>
    <property type="match status" value="1"/>
</dbReference>
<name>A0A7C2TIL1_9BACT</name>
<dbReference type="PANTHER" id="PTHR35330:SF1">
    <property type="entry name" value="SIROHEME BIOSYNTHESIS PROTEIN MET8"/>
    <property type="match status" value="1"/>
</dbReference>
<dbReference type="EMBL" id="DSDS01000021">
    <property type="protein sequence ID" value="HET97285.1"/>
    <property type="molecule type" value="Genomic_DNA"/>
</dbReference>
<comment type="pathway">
    <text evidence="1">Porphyrin-containing compound metabolism; siroheme biosynthesis; sirohydrochlorin from precorrin-2: step 1/1.</text>
</comment>
<organism evidence="8">
    <name type="scientific">Desulfurivibrio alkaliphilus</name>
    <dbReference type="NCBI Taxonomy" id="427923"/>
    <lineage>
        <taxon>Bacteria</taxon>
        <taxon>Pseudomonadati</taxon>
        <taxon>Thermodesulfobacteriota</taxon>
        <taxon>Desulfobulbia</taxon>
        <taxon>Desulfobulbales</taxon>
        <taxon>Desulfobulbaceae</taxon>
        <taxon>Desulfurivibrio</taxon>
    </lineage>
</organism>
<comment type="catalytic activity">
    <reaction evidence="6">
        <text>precorrin-2 + NAD(+) = sirohydrochlorin + NADH + 2 H(+)</text>
        <dbReference type="Rhea" id="RHEA:15613"/>
        <dbReference type="ChEBI" id="CHEBI:15378"/>
        <dbReference type="ChEBI" id="CHEBI:57540"/>
        <dbReference type="ChEBI" id="CHEBI:57945"/>
        <dbReference type="ChEBI" id="CHEBI:58351"/>
        <dbReference type="ChEBI" id="CHEBI:58827"/>
        <dbReference type="EC" id="1.3.1.76"/>
    </reaction>
</comment>
<dbReference type="InterPro" id="IPR006367">
    <property type="entry name" value="Sirohaem_synthase_N"/>
</dbReference>
<dbReference type="EC" id="1.3.1.76" evidence="2"/>
<keyword evidence="5" id="KW-0627">Porphyrin biosynthesis</keyword>
<sequence>MGFFPVSLQLAHRPCVVVGGGAVARRKVEGLLACEAAVTVISPRLDGELERLSRAGALRWLDREYREGDLAGAFLVIAATDDEAVQARVYAEAERDNLLLNVADVPKWCNLILPAVVRRGDLSLAVSTGGASPALAARLRRELEESYGDEYRLLLALLAGLRPLVIGRGGGHQVNCRCFKELVAADLAGWIRQGRWDLVLKHVEECIGSPEALAVVDRVKNEG</sequence>
<proteinExistence type="predicted"/>
<evidence type="ECO:0000256" key="4">
    <source>
        <dbReference type="ARBA" id="ARBA00023027"/>
    </source>
</evidence>
<dbReference type="InterPro" id="IPR042518">
    <property type="entry name" value="SirC_C"/>
</dbReference>